<evidence type="ECO:0000313" key="4">
    <source>
        <dbReference type="Proteomes" id="UP001597526"/>
    </source>
</evidence>
<dbReference type="Gene3D" id="2.60.40.10">
    <property type="entry name" value="Immunoglobulins"/>
    <property type="match status" value="3"/>
</dbReference>
<dbReference type="EMBL" id="JBHULB010000017">
    <property type="protein sequence ID" value="MFD2588074.1"/>
    <property type="molecule type" value="Genomic_DNA"/>
</dbReference>
<gene>
    <name evidence="3" type="ORF">ACFSQJ_14100</name>
</gene>
<comment type="caution">
    <text evidence="3">The sequence shown here is derived from an EMBL/GenBank/DDBJ whole genome shotgun (WGS) entry which is preliminary data.</text>
</comment>
<proteinExistence type="predicted"/>
<name>A0ABW5MYU2_9FLAO</name>
<dbReference type="Pfam" id="PF13585">
    <property type="entry name" value="CHU_C"/>
    <property type="match status" value="1"/>
</dbReference>
<feature type="domain" description="Ig-like" evidence="2">
    <location>
        <begin position="220"/>
        <end position="324"/>
    </location>
</feature>
<dbReference type="Proteomes" id="UP001597526">
    <property type="component" value="Unassembled WGS sequence"/>
</dbReference>
<dbReference type="SUPFAM" id="SSF48726">
    <property type="entry name" value="Immunoglobulin"/>
    <property type="match status" value="2"/>
</dbReference>
<evidence type="ECO:0000259" key="2">
    <source>
        <dbReference type="PROSITE" id="PS50835"/>
    </source>
</evidence>
<sequence length="752" mass="80582">MKDVNLCRTLMLTVCIALFTSTIAIGQVLNKPEPAPNANIGATSPWTAACASADFNEYFMNFTWSPPLVDSANEFILELSDASGNFDAPTELDRVSDKNTNFDFDFSFSLATDVQGDGYRFRVRSTSPALMSPESDAFSMYYIGYNNPILISKDGSGNIPPGGVIENCNSGNITLATHNVTTPQNYNYNWYRSGTLLSEKTNSITVTQDGMYFVEIDYGPNCSGSANTLSNTIEIQTGASSGIAIAASSGTTLCAGQTVDLVANIDDPTWTYTWYQDGAAVTSPTLGDSSFTVNSSTANFEGDYTLQIEGSGVCTETTNAITISNAGNFSVSLGNDTNIVLLPGQTRTLSVSSTASSATYQWYKDGSPLAGETNTTLEISAVGVYFARVTENGGACSGNTKDSENTTAVLPASFEFTIDFSSTYTSCESTSAVLALTQINAVATDGTRTDVTADLSADFSYQWLKDGVLVAGETSNTISLASAAENGNYTLEGSLDSFSPNSNERNATLASGETVTISSTDLALCDGINSVTLMADIDLANETFTWTRDGNTVSTTDRSLTTSETGVYELEVQRTGCPVRSNQVTIIQFDESIVTVDADENIIFQEGSAQTIAASGAQSYEWYDEGNTRISSTDSVSLSEEGTYLLVASVGSCQITRTFTVSFRDNFAIPNVITANGDGINDLWVLPNTFSRKPDVTVIIYNENGEEILNQPDYQNNWPQSSTAFTKQNMIFYYRILNGGKTLNQGTITVIR</sequence>
<dbReference type="PROSITE" id="PS50835">
    <property type="entry name" value="IG_LIKE"/>
    <property type="match status" value="1"/>
</dbReference>
<dbReference type="InterPro" id="IPR013783">
    <property type="entry name" value="Ig-like_fold"/>
</dbReference>
<dbReference type="InterPro" id="IPR007110">
    <property type="entry name" value="Ig-like_dom"/>
</dbReference>
<feature type="signal peptide" evidence="1">
    <location>
        <begin position="1"/>
        <end position="26"/>
    </location>
</feature>
<organism evidence="3 4">
    <name type="scientific">Croceitalea marina</name>
    <dbReference type="NCBI Taxonomy" id="1775166"/>
    <lineage>
        <taxon>Bacteria</taxon>
        <taxon>Pseudomonadati</taxon>
        <taxon>Bacteroidota</taxon>
        <taxon>Flavobacteriia</taxon>
        <taxon>Flavobacteriales</taxon>
        <taxon>Flavobacteriaceae</taxon>
        <taxon>Croceitalea</taxon>
    </lineage>
</organism>
<accession>A0ABW5MYU2</accession>
<feature type="chain" id="PRO_5045222544" evidence="1">
    <location>
        <begin position="27"/>
        <end position="752"/>
    </location>
</feature>
<protein>
    <submittedName>
        <fullName evidence="3">Gliding motility-associated C-terminal domain-containing protein</fullName>
    </submittedName>
</protein>
<dbReference type="InterPro" id="IPR036179">
    <property type="entry name" value="Ig-like_dom_sf"/>
</dbReference>
<dbReference type="RefSeq" id="WP_377767613.1">
    <property type="nucleotide sequence ID" value="NZ_JBHULB010000017.1"/>
</dbReference>
<keyword evidence="1" id="KW-0732">Signal</keyword>
<reference evidence="4" key="1">
    <citation type="journal article" date="2019" name="Int. J. Syst. Evol. Microbiol.">
        <title>The Global Catalogue of Microorganisms (GCM) 10K type strain sequencing project: providing services to taxonomists for standard genome sequencing and annotation.</title>
        <authorList>
            <consortium name="The Broad Institute Genomics Platform"/>
            <consortium name="The Broad Institute Genome Sequencing Center for Infectious Disease"/>
            <person name="Wu L."/>
            <person name="Ma J."/>
        </authorList>
    </citation>
    <scope>NUCLEOTIDE SEQUENCE [LARGE SCALE GENOMIC DNA]</scope>
    <source>
        <strain evidence="4">KCTC 52368</strain>
    </source>
</reference>
<evidence type="ECO:0000256" key="1">
    <source>
        <dbReference type="SAM" id="SignalP"/>
    </source>
</evidence>
<keyword evidence="4" id="KW-1185">Reference proteome</keyword>
<evidence type="ECO:0000313" key="3">
    <source>
        <dbReference type="EMBL" id="MFD2588074.1"/>
    </source>
</evidence>